<evidence type="ECO:0000259" key="2">
    <source>
        <dbReference type="PROSITE" id="PS50011"/>
    </source>
</evidence>
<feature type="domain" description="Protein kinase" evidence="2">
    <location>
        <begin position="227"/>
        <end position="580"/>
    </location>
</feature>
<dbReference type="GO" id="GO:0004672">
    <property type="term" value="F:protein kinase activity"/>
    <property type="evidence" value="ECO:0007669"/>
    <property type="project" value="InterPro"/>
</dbReference>
<feature type="compositionally biased region" description="Low complexity" evidence="1">
    <location>
        <begin position="678"/>
        <end position="687"/>
    </location>
</feature>
<dbReference type="PANTHER" id="PTHR38248">
    <property type="entry name" value="FUNK1 6"/>
    <property type="match status" value="1"/>
</dbReference>
<evidence type="ECO:0000313" key="4">
    <source>
        <dbReference type="Proteomes" id="UP000076761"/>
    </source>
</evidence>
<keyword evidence="4" id="KW-1185">Reference proteome</keyword>
<protein>
    <recommendedName>
        <fullName evidence="2">Protein kinase domain-containing protein</fullName>
    </recommendedName>
</protein>
<accession>A0A165QWN2</accession>
<dbReference type="AlphaFoldDB" id="A0A165QWN2"/>
<proteinExistence type="predicted"/>
<dbReference type="Gene3D" id="1.10.510.10">
    <property type="entry name" value="Transferase(Phosphotransferase) domain 1"/>
    <property type="match status" value="1"/>
</dbReference>
<dbReference type="EMBL" id="KV425589">
    <property type="protein sequence ID" value="KZT22979.1"/>
    <property type="molecule type" value="Genomic_DNA"/>
</dbReference>
<dbReference type="Proteomes" id="UP000076761">
    <property type="component" value="Unassembled WGS sequence"/>
</dbReference>
<dbReference type="PANTHER" id="PTHR38248:SF2">
    <property type="entry name" value="FUNK1 11"/>
    <property type="match status" value="1"/>
</dbReference>
<dbReference type="Pfam" id="PF17667">
    <property type="entry name" value="Pkinase_fungal"/>
    <property type="match status" value="1"/>
</dbReference>
<dbReference type="SMART" id="SM00220">
    <property type="entry name" value="S_TKc"/>
    <property type="match status" value="1"/>
</dbReference>
<dbReference type="STRING" id="1314782.A0A165QWN2"/>
<dbReference type="PROSITE" id="PS00109">
    <property type="entry name" value="PROTEIN_KINASE_TYR"/>
    <property type="match status" value="1"/>
</dbReference>
<dbReference type="PROSITE" id="PS50011">
    <property type="entry name" value="PROTEIN_KINASE_DOM"/>
    <property type="match status" value="1"/>
</dbReference>
<reference evidence="3 4" key="1">
    <citation type="journal article" date="2016" name="Mol. Biol. Evol.">
        <title>Comparative Genomics of Early-Diverging Mushroom-Forming Fungi Provides Insights into the Origins of Lignocellulose Decay Capabilities.</title>
        <authorList>
            <person name="Nagy L.G."/>
            <person name="Riley R."/>
            <person name="Tritt A."/>
            <person name="Adam C."/>
            <person name="Daum C."/>
            <person name="Floudas D."/>
            <person name="Sun H."/>
            <person name="Yadav J.S."/>
            <person name="Pangilinan J."/>
            <person name="Larsson K.H."/>
            <person name="Matsuura K."/>
            <person name="Barry K."/>
            <person name="Labutti K."/>
            <person name="Kuo R."/>
            <person name="Ohm R.A."/>
            <person name="Bhattacharya S.S."/>
            <person name="Shirouzu T."/>
            <person name="Yoshinaga Y."/>
            <person name="Martin F.M."/>
            <person name="Grigoriev I.V."/>
            <person name="Hibbett D.S."/>
        </authorList>
    </citation>
    <scope>NUCLEOTIDE SEQUENCE [LARGE SCALE GENOMIC DNA]</scope>
    <source>
        <strain evidence="3 4">HHB14362 ss-1</strain>
    </source>
</reference>
<sequence>MEGHVLQNTDKLIEHIFPDSVLPVSVDNVYTNLSTFSLRRRNHFRFSSMLRTWIGCPNLRRQSKNGDVENEFASFITNLVADIAAVAPNCPRCNRKVTAEFAPSGLYNRVPGEPSHRHPDILLFDAGLERKWETVLFSWELKCDDNMDNRKTAQRQVVEVARIIYEAQDDRRFVPALTVLGYNVILHIIDRAGEISSQAFDIREDPKLFLRLVLGFMFASKETLGFDSAFRKLPDGTRDMTVAGKTYTIIERVYHSHSICGRGTSCWRATREGRTYAIKDCWQDKSRACTEADFLRKAKGVEGVPNLVDDETVQVQGSKEDSTYCVRPAARIEQHEKNGGHINYRVHRRMVFEPFGVPITWFKTKKELIGAMRDVIRAHGDLTEKTGIIHRDISINNVMLIDASEEGNGHRKGLLIDLDYATDYPEPADRQTSRAERTGTLPFMAVDLLRGWGNVQHKPEWDLESLLYVTIWICIFYDGPNNMARNLAVKGTPLAAWTQGEFLTISSCKVGSMGYNWDITVGWFSEYFEDLKPCISEWRDLFFDKPASHRTHAVVLSILDKTYDQLPDVEAPVAAKDAPVPQSDATPAPRQTLLPHVSLGAFEDPAVGEVTVRSQAQKSVCEVHGSDAEPRTPAQGVKRVRVNSVVADDANYYTESGIAPSHVGTSTSSSTGARHPRFTSPPQSRRSPSPRPVLYGNSELSPTTRTQESRAFSSSGSNKRVRF</sequence>
<dbReference type="InterPro" id="IPR000719">
    <property type="entry name" value="Prot_kinase_dom"/>
</dbReference>
<dbReference type="InterPro" id="IPR011009">
    <property type="entry name" value="Kinase-like_dom_sf"/>
</dbReference>
<dbReference type="SUPFAM" id="SSF56112">
    <property type="entry name" value="Protein kinase-like (PK-like)"/>
    <property type="match status" value="1"/>
</dbReference>
<evidence type="ECO:0000256" key="1">
    <source>
        <dbReference type="SAM" id="MobiDB-lite"/>
    </source>
</evidence>
<dbReference type="GO" id="GO:0005524">
    <property type="term" value="F:ATP binding"/>
    <property type="evidence" value="ECO:0007669"/>
    <property type="project" value="InterPro"/>
</dbReference>
<feature type="compositionally biased region" description="Polar residues" evidence="1">
    <location>
        <begin position="698"/>
        <end position="723"/>
    </location>
</feature>
<dbReference type="InterPro" id="IPR008266">
    <property type="entry name" value="Tyr_kinase_AS"/>
</dbReference>
<dbReference type="InterPro" id="IPR040976">
    <property type="entry name" value="Pkinase_fungal"/>
</dbReference>
<name>A0A165QWN2_9AGAM</name>
<gene>
    <name evidence="3" type="ORF">NEOLEDRAFT_1137056</name>
</gene>
<dbReference type="InParanoid" id="A0A165QWN2"/>
<organism evidence="3 4">
    <name type="scientific">Neolentinus lepideus HHB14362 ss-1</name>
    <dbReference type="NCBI Taxonomy" id="1314782"/>
    <lineage>
        <taxon>Eukaryota</taxon>
        <taxon>Fungi</taxon>
        <taxon>Dikarya</taxon>
        <taxon>Basidiomycota</taxon>
        <taxon>Agaricomycotina</taxon>
        <taxon>Agaricomycetes</taxon>
        <taxon>Gloeophyllales</taxon>
        <taxon>Gloeophyllaceae</taxon>
        <taxon>Neolentinus</taxon>
    </lineage>
</organism>
<dbReference type="OrthoDB" id="2749836at2759"/>
<feature type="region of interest" description="Disordered" evidence="1">
    <location>
        <begin position="656"/>
        <end position="723"/>
    </location>
</feature>
<evidence type="ECO:0000313" key="3">
    <source>
        <dbReference type="EMBL" id="KZT22979.1"/>
    </source>
</evidence>